<feature type="region of interest" description="Disordered" evidence="1">
    <location>
        <begin position="239"/>
        <end position="275"/>
    </location>
</feature>
<evidence type="ECO:0000313" key="2">
    <source>
        <dbReference type="EMBL" id="EKX47466.1"/>
    </source>
</evidence>
<dbReference type="HOGENOM" id="CLU_1013537_0_0_1"/>
<organism evidence="2">
    <name type="scientific">Guillardia theta (strain CCMP2712)</name>
    <name type="common">Cryptophyte</name>
    <dbReference type="NCBI Taxonomy" id="905079"/>
    <lineage>
        <taxon>Eukaryota</taxon>
        <taxon>Cryptophyceae</taxon>
        <taxon>Pyrenomonadales</taxon>
        <taxon>Geminigeraceae</taxon>
        <taxon>Guillardia</taxon>
    </lineage>
</organism>
<dbReference type="PaxDb" id="55529-EKX47466"/>
<dbReference type="Proteomes" id="UP000011087">
    <property type="component" value="Unassembled WGS sequence"/>
</dbReference>
<name>L1JG39_GUITC</name>
<dbReference type="EMBL" id="JH992990">
    <property type="protein sequence ID" value="EKX47466.1"/>
    <property type="molecule type" value="Genomic_DNA"/>
</dbReference>
<protein>
    <submittedName>
        <fullName evidence="2 3">Uncharacterized protein</fullName>
    </submittedName>
</protein>
<dbReference type="RefSeq" id="XP_005834446.1">
    <property type="nucleotide sequence ID" value="XM_005834389.1"/>
</dbReference>
<evidence type="ECO:0000313" key="3">
    <source>
        <dbReference type="EnsemblProtists" id="EKX47466"/>
    </source>
</evidence>
<feature type="region of interest" description="Disordered" evidence="1">
    <location>
        <begin position="1"/>
        <end position="38"/>
    </location>
</feature>
<dbReference type="AlphaFoldDB" id="L1JG39"/>
<gene>
    <name evidence="2" type="ORF">GUITHDRAFT_137623</name>
</gene>
<feature type="region of interest" description="Disordered" evidence="1">
    <location>
        <begin position="70"/>
        <end position="121"/>
    </location>
</feature>
<dbReference type="KEGG" id="gtt:GUITHDRAFT_137623"/>
<reference evidence="3" key="3">
    <citation type="submission" date="2015-06" db="UniProtKB">
        <authorList>
            <consortium name="EnsemblProtists"/>
        </authorList>
    </citation>
    <scope>IDENTIFICATION</scope>
</reference>
<keyword evidence="4" id="KW-1185">Reference proteome</keyword>
<reference evidence="4" key="2">
    <citation type="submission" date="2012-11" db="EMBL/GenBank/DDBJ databases">
        <authorList>
            <person name="Kuo A."/>
            <person name="Curtis B.A."/>
            <person name="Tanifuji G."/>
            <person name="Burki F."/>
            <person name="Gruber A."/>
            <person name="Irimia M."/>
            <person name="Maruyama S."/>
            <person name="Arias M.C."/>
            <person name="Ball S.G."/>
            <person name="Gile G.H."/>
            <person name="Hirakawa Y."/>
            <person name="Hopkins J.F."/>
            <person name="Rensing S.A."/>
            <person name="Schmutz J."/>
            <person name="Symeonidi A."/>
            <person name="Elias M."/>
            <person name="Eveleigh R.J."/>
            <person name="Herman E.K."/>
            <person name="Klute M.J."/>
            <person name="Nakayama T."/>
            <person name="Obornik M."/>
            <person name="Reyes-Prieto A."/>
            <person name="Armbrust E.V."/>
            <person name="Aves S.J."/>
            <person name="Beiko R.G."/>
            <person name="Coutinho P."/>
            <person name="Dacks J.B."/>
            <person name="Durnford D.G."/>
            <person name="Fast N.M."/>
            <person name="Green B.R."/>
            <person name="Grisdale C."/>
            <person name="Hempe F."/>
            <person name="Henrissat B."/>
            <person name="Hoppner M.P."/>
            <person name="Ishida K.-I."/>
            <person name="Kim E."/>
            <person name="Koreny L."/>
            <person name="Kroth P.G."/>
            <person name="Liu Y."/>
            <person name="Malik S.-B."/>
            <person name="Maier U.G."/>
            <person name="McRose D."/>
            <person name="Mock T."/>
            <person name="Neilson J.A."/>
            <person name="Onodera N.T."/>
            <person name="Poole A.M."/>
            <person name="Pritham E.J."/>
            <person name="Richards T.A."/>
            <person name="Rocap G."/>
            <person name="Roy S.W."/>
            <person name="Sarai C."/>
            <person name="Schaack S."/>
            <person name="Shirato S."/>
            <person name="Slamovits C.H."/>
            <person name="Spencer D.F."/>
            <person name="Suzuki S."/>
            <person name="Worden A.Z."/>
            <person name="Zauner S."/>
            <person name="Barry K."/>
            <person name="Bell C."/>
            <person name="Bharti A.K."/>
            <person name="Crow J.A."/>
            <person name="Grimwood J."/>
            <person name="Kramer R."/>
            <person name="Lindquist E."/>
            <person name="Lucas S."/>
            <person name="Salamov A."/>
            <person name="McFadden G.I."/>
            <person name="Lane C.E."/>
            <person name="Keeling P.J."/>
            <person name="Gray M.W."/>
            <person name="Grigoriev I.V."/>
            <person name="Archibald J.M."/>
        </authorList>
    </citation>
    <scope>NUCLEOTIDE SEQUENCE</scope>
    <source>
        <strain evidence="4">CCMP2712</strain>
    </source>
</reference>
<accession>L1JG39</accession>
<sequence>MDDTMDFLSSALCGSSRKTKPSRYTEILDSPRPQDYEPLMTDRWTREGKNLDHGDSYSWMSLDDNFDLCMPSAKKPPAMSSPHATVDTPSEEAYSRYVSPRDAKRPNRSSQQDISFGADLCSKRSKGADEAAGSSGGDEWCLQRRGSKLAREPKAISKAPVAQPMRNNTTSVSPASRFYPNKFHNIVGEGPGSQMDASDKSCQMKMRIYTEYDFGTPSEIVTCTLTSINTAGTYFKFSDSDLRDRMSPPPGLLAAATRNPQQPMRRAEPSAAAEV</sequence>
<dbReference type="GeneID" id="17304129"/>
<feature type="compositionally biased region" description="Low complexity" evidence="1">
    <location>
        <begin position="70"/>
        <end position="82"/>
    </location>
</feature>
<evidence type="ECO:0000256" key="1">
    <source>
        <dbReference type="SAM" id="MobiDB-lite"/>
    </source>
</evidence>
<evidence type="ECO:0000313" key="4">
    <source>
        <dbReference type="Proteomes" id="UP000011087"/>
    </source>
</evidence>
<dbReference type="EnsemblProtists" id="EKX47466">
    <property type="protein sequence ID" value="EKX47466"/>
    <property type="gene ID" value="GUITHDRAFT_137623"/>
</dbReference>
<proteinExistence type="predicted"/>
<reference evidence="2 4" key="1">
    <citation type="journal article" date="2012" name="Nature">
        <title>Algal genomes reveal evolutionary mosaicism and the fate of nucleomorphs.</title>
        <authorList>
            <consortium name="DOE Joint Genome Institute"/>
            <person name="Curtis B.A."/>
            <person name="Tanifuji G."/>
            <person name="Burki F."/>
            <person name="Gruber A."/>
            <person name="Irimia M."/>
            <person name="Maruyama S."/>
            <person name="Arias M.C."/>
            <person name="Ball S.G."/>
            <person name="Gile G.H."/>
            <person name="Hirakawa Y."/>
            <person name="Hopkins J.F."/>
            <person name="Kuo A."/>
            <person name="Rensing S.A."/>
            <person name="Schmutz J."/>
            <person name="Symeonidi A."/>
            <person name="Elias M."/>
            <person name="Eveleigh R.J."/>
            <person name="Herman E.K."/>
            <person name="Klute M.J."/>
            <person name="Nakayama T."/>
            <person name="Obornik M."/>
            <person name="Reyes-Prieto A."/>
            <person name="Armbrust E.V."/>
            <person name="Aves S.J."/>
            <person name="Beiko R.G."/>
            <person name="Coutinho P."/>
            <person name="Dacks J.B."/>
            <person name="Durnford D.G."/>
            <person name="Fast N.M."/>
            <person name="Green B.R."/>
            <person name="Grisdale C.J."/>
            <person name="Hempel F."/>
            <person name="Henrissat B."/>
            <person name="Hoppner M.P."/>
            <person name="Ishida K."/>
            <person name="Kim E."/>
            <person name="Koreny L."/>
            <person name="Kroth P.G."/>
            <person name="Liu Y."/>
            <person name="Malik S.B."/>
            <person name="Maier U.G."/>
            <person name="McRose D."/>
            <person name="Mock T."/>
            <person name="Neilson J.A."/>
            <person name="Onodera N.T."/>
            <person name="Poole A.M."/>
            <person name="Pritham E.J."/>
            <person name="Richards T.A."/>
            <person name="Rocap G."/>
            <person name="Roy S.W."/>
            <person name="Sarai C."/>
            <person name="Schaack S."/>
            <person name="Shirato S."/>
            <person name="Slamovits C.H."/>
            <person name="Spencer D.F."/>
            <person name="Suzuki S."/>
            <person name="Worden A.Z."/>
            <person name="Zauner S."/>
            <person name="Barry K."/>
            <person name="Bell C."/>
            <person name="Bharti A.K."/>
            <person name="Crow J.A."/>
            <person name="Grimwood J."/>
            <person name="Kramer R."/>
            <person name="Lindquist E."/>
            <person name="Lucas S."/>
            <person name="Salamov A."/>
            <person name="McFadden G.I."/>
            <person name="Lane C.E."/>
            <person name="Keeling P.J."/>
            <person name="Gray M.W."/>
            <person name="Grigoriev I.V."/>
            <person name="Archibald J.M."/>
        </authorList>
    </citation>
    <scope>NUCLEOTIDE SEQUENCE</scope>
    <source>
        <strain evidence="2 4">CCMP2712</strain>
    </source>
</reference>